<reference evidence="2 3" key="1">
    <citation type="journal article" date="2014" name="Agronomy (Basel)">
        <title>A Draft Genome Sequence for Ensete ventricosum, the Drought-Tolerant Tree Against Hunger.</title>
        <authorList>
            <person name="Harrison J."/>
            <person name="Moore K.A."/>
            <person name="Paszkiewicz K."/>
            <person name="Jones T."/>
            <person name="Grant M."/>
            <person name="Ambacheew D."/>
            <person name="Muzemil S."/>
            <person name="Studholme D.J."/>
        </authorList>
    </citation>
    <scope>NUCLEOTIDE SEQUENCE [LARGE SCALE GENOMIC DNA]</scope>
</reference>
<feature type="compositionally biased region" description="Basic and acidic residues" evidence="1">
    <location>
        <begin position="18"/>
        <end position="29"/>
    </location>
</feature>
<accession>A0A427B2J6</accession>
<sequence length="66" mass="7581">MGGNGMNRPPTTLKRRHFSDQHRNGERGRRTTLLAHSPAELGRVRTTFKGAVEKRARADERRRGRD</sequence>
<dbReference type="EMBL" id="AMZH03000643">
    <property type="protein sequence ID" value="RRT82694.1"/>
    <property type="molecule type" value="Genomic_DNA"/>
</dbReference>
<name>A0A427B2J6_ENSVE</name>
<proteinExistence type="predicted"/>
<dbReference type="AlphaFoldDB" id="A0A427B2J6"/>
<comment type="caution">
    <text evidence="2">The sequence shown here is derived from an EMBL/GenBank/DDBJ whole genome shotgun (WGS) entry which is preliminary data.</text>
</comment>
<protein>
    <submittedName>
        <fullName evidence="2">Uncharacterized protein</fullName>
    </submittedName>
</protein>
<gene>
    <name evidence="2" type="ORF">B296_00009744</name>
</gene>
<evidence type="ECO:0000313" key="2">
    <source>
        <dbReference type="EMBL" id="RRT82694.1"/>
    </source>
</evidence>
<evidence type="ECO:0000256" key="1">
    <source>
        <dbReference type="SAM" id="MobiDB-lite"/>
    </source>
</evidence>
<organism evidence="2 3">
    <name type="scientific">Ensete ventricosum</name>
    <name type="common">Abyssinian banana</name>
    <name type="synonym">Musa ensete</name>
    <dbReference type="NCBI Taxonomy" id="4639"/>
    <lineage>
        <taxon>Eukaryota</taxon>
        <taxon>Viridiplantae</taxon>
        <taxon>Streptophyta</taxon>
        <taxon>Embryophyta</taxon>
        <taxon>Tracheophyta</taxon>
        <taxon>Spermatophyta</taxon>
        <taxon>Magnoliopsida</taxon>
        <taxon>Liliopsida</taxon>
        <taxon>Zingiberales</taxon>
        <taxon>Musaceae</taxon>
        <taxon>Ensete</taxon>
    </lineage>
</organism>
<evidence type="ECO:0000313" key="3">
    <source>
        <dbReference type="Proteomes" id="UP000287651"/>
    </source>
</evidence>
<feature type="region of interest" description="Disordered" evidence="1">
    <location>
        <begin position="1"/>
        <end position="36"/>
    </location>
</feature>
<dbReference type="Proteomes" id="UP000287651">
    <property type="component" value="Unassembled WGS sequence"/>
</dbReference>